<protein>
    <recommendedName>
        <fullName evidence="2">PSP1 C-terminal domain-containing protein</fullName>
    </recommendedName>
</protein>
<feature type="domain" description="PSP1 C-terminal" evidence="2">
    <location>
        <begin position="1040"/>
        <end position="1133"/>
    </location>
</feature>
<name>A0A836HTS3_9TRYP</name>
<dbReference type="EMBL" id="JAFJZO010000036">
    <property type="protein sequence ID" value="KAG5490440.1"/>
    <property type="molecule type" value="Genomic_DNA"/>
</dbReference>
<feature type="region of interest" description="Disordered" evidence="1">
    <location>
        <begin position="725"/>
        <end position="848"/>
    </location>
</feature>
<dbReference type="Pfam" id="PF04468">
    <property type="entry name" value="PSP1"/>
    <property type="match status" value="1"/>
</dbReference>
<evidence type="ECO:0000259" key="2">
    <source>
        <dbReference type="PROSITE" id="PS51411"/>
    </source>
</evidence>
<evidence type="ECO:0000313" key="4">
    <source>
        <dbReference type="Proteomes" id="UP000674318"/>
    </source>
</evidence>
<dbReference type="KEGG" id="phet:94286688"/>
<feature type="compositionally biased region" description="Polar residues" evidence="1">
    <location>
        <begin position="604"/>
        <end position="618"/>
    </location>
</feature>
<dbReference type="RefSeq" id="XP_067752768.1">
    <property type="nucleotide sequence ID" value="XM_067896611.1"/>
</dbReference>
<comment type="caution">
    <text evidence="3">The sequence shown here is derived from an EMBL/GenBank/DDBJ whole genome shotgun (WGS) entry which is preliminary data.</text>
</comment>
<sequence>MSAATPNPATCAYPLVHMSNGTTGSQRGTMGVSLTEAATLSSAAYDVALTGVQQGYDNCLRPLTMGYPTAYNCGAGGVMRSVSTFGVGSCPPSFHSFELLSNAQPPLSQPDFYVAAAAAQTSDFYYSSTPSRYGDSALRPAEVHSTGADTVSPVMGYGSGASFAGIGGCGCMDHNAASLLSNVSSTSSRFPQWYLPRGYCPMPCSNVVGCSGNSGFGCHTDCASTGITPVTVSMVPITSEEDMLSTSDVQSRYTLMSQLPRFSPQLKPDLMHPFALSPSSLVSAAGDAAIATGALAAFPSGALEQPSSASFSTVFSALRAPRTPQFVPYDGRAYGIPLYRAQISTADAVAALAQSPLVTSAQGGDYSPLDAVQPTRVAVRKSGTLYHMHQYPCVESAHPSLALSPSGRACTDDAGAVSERAGQFCSPEESVLLADVHARLVRQHRSLQLVKERSLAHRAAVKPVSRGGLAVPAKPPASRSQVGATGSQRDAASLSIMAADEAAVAMLSPIPQLPAADGAHAEASFQSMWEGAVETAQAPTQDELDRILTVPGVVWRHDPYSRHVLPYTQPATVERDSSDDSSPSCSSLPSSSSATGAAVGSNGRNATTANVTQPPRSTDNSSCTNDRRSSSSSGGGCDNGVQPSARRLPTKKVCVRHYVSGDGDPSIISHESSGAVGALLSVREVPNLTVPVSVGASGACAPLRHAAFVDDDDDAAVLSAPLEASPTTAAAAPPYAESGTSALPKPRSKQMGMAAPPPGTKAGITSRHTPTPKTSSSSVSTELEHREASSLSSSSPLALRSSSGEPGRQGAPRALRGDHAAADDPAAVTTTWPPLRRSSPRASSLDLSAGCSTYHPASKWSWRLRSARMYPLAVSEEMGATKARHPLLTLTDLDTSALSDLWQKLDSSGCFHDALERRRSVIGSDCNSSARVVRRIAPFTRRFGNRRRGLEVNHDRGPRFTVLSESEMKYVCLLHHRFRKSTAVAAEHYAPGTVVVVDGDMGVDTGVVQLCVTRDEYSAMTDIQRRAAHLVAHLEFSLACSIHRAASADEVLMLGDTKLPLEEATLDFLQSLRTQPHLFQSCRVECMRFVDAEFQADGQKLYVYYTCSTPVRFLELATYLNHIFHCRIWMKVTRMGEP</sequence>
<dbReference type="Proteomes" id="UP000674318">
    <property type="component" value="Unassembled WGS sequence"/>
</dbReference>
<dbReference type="GO" id="GO:0005737">
    <property type="term" value="C:cytoplasm"/>
    <property type="evidence" value="ECO:0007669"/>
    <property type="project" value="TreeGrafter"/>
</dbReference>
<feature type="region of interest" description="Disordered" evidence="1">
    <location>
        <begin position="566"/>
        <end position="644"/>
    </location>
</feature>
<dbReference type="InterPro" id="IPR007557">
    <property type="entry name" value="PSP1_C"/>
</dbReference>
<gene>
    <name evidence="3" type="ORF">JKF63_00560</name>
</gene>
<evidence type="ECO:0000256" key="1">
    <source>
        <dbReference type="SAM" id="MobiDB-lite"/>
    </source>
</evidence>
<dbReference type="GeneID" id="94286688"/>
<dbReference type="PANTHER" id="PTHR43830:SF18">
    <property type="entry name" value="PSP1 C-TERMINAL DOMAIN-CONTAINING PROTEIN"/>
    <property type="match status" value="1"/>
</dbReference>
<feature type="compositionally biased region" description="Low complexity" evidence="1">
    <location>
        <begin position="725"/>
        <end position="738"/>
    </location>
</feature>
<evidence type="ECO:0000313" key="3">
    <source>
        <dbReference type="EMBL" id="KAG5490440.1"/>
    </source>
</evidence>
<accession>A0A836HTS3</accession>
<feature type="compositionally biased region" description="Low complexity" evidence="1">
    <location>
        <begin position="823"/>
        <end position="848"/>
    </location>
</feature>
<feature type="compositionally biased region" description="Low complexity" evidence="1">
    <location>
        <begin position="765"/>
        <end position="781"/>
    </location>
</feature>
<feature type="compositionally biased region" description="Polar residues" evidence="1">
    <location>
        <begin position="478"/>
        <end position="488"/>
    </location>
</feature>
<feature type="region of interest" description="Disordered" evidence="1">
    <location>
        <begin position="466"/>
        <end position="488"/>
    </location>
</feature>
<feature type="compositionally biased region" description="Low complexity" evidence="1">
    <location>
        <begin position="580"/>
        <end position="603"/>
    </location>
</feature>
<keyword evidence="4" id="KW-1185">Reference proteome</keyword>
<dbReference type="InterPro" id="IPR047767">
    <property type="entry name" value="PSP1-like"/>
</dbReference>
<feature type="compositionally biased region" description="Low complexity" evidence="1">
    <location>
        <begin position="789"/>
        <end position="803"/>
    </location>
</feature>
<dbReference type="AlphaFoldDB" id="A0A836HTS3"/>
<reference evidence="3 4" key="1">
    <citation type="submission" date="2021-02" db="EMBL/GenBank/DDBJ databases">
        <title>Porcisia hertigi Genome sequencing and assembly.</title>
        <authorList>
            <person name="Almutairi H."/>
            <person name="Gatherer D."/>
        </authorList>
    </citation>
    <scope>NUCLEOTIDE SEQUENCE [LARGE SCALE GENOMIC DNA]</scope>
    <source>
        <strain evidence="3 4">C119</strain>
    </source>
</reference>
<dbReference type="PANTHER" id="PTHR43830">
    <property type="entry name" value="PROTEIN PSP1"/>
    <property type="match status" value="1"/>
</dbReference>
<proteinExistence type="predicted"/>
<dbReference type="OrthoDB" id="266130at2759"/>
<dbReference type="PROSITE" id="PS51411">
    <property type="entry name" value="PSP1_C"/>
    <property type="match status" value="1"/>
</dbReference>
<organism evidence="3 4">
    <name type="scientific">Porcisia hertigi</name>
    <dbReference type="NCBI Taxonomy" id="2761500"/>
    <lineage>
        <taxon>Eukaryota</taxon>
        <taxon>Discoba</taxon>
        <taxon>Euglenozoa</taxon>
        <taxon>Kinetoplastea</taxon>
        <taxon>Metakinetoplastina</taxon>
        <taxon>Trypanosomatida</taxon>
        <taxon>Trypanosomatidae</taxon>
        <taxon>Leishmaniinae</taxon>
        <taxon>Porcisia</taxon>
    </lineage>
</organism>